<comment type="similarity">
    <text evidence="2 9">Belongs to the diaminopimelate epimerase family.</text>
</comment>
<feature type="active site" description="Proton donor" evidence="9">
    <location>
        <position position="77"/>
    </location>
</feature>
<feature type="binding site" evidence="9">
    <location>
        <position position="15"/>
    </location>
    <ligand>
        <name>substrate</name>
    </ligand>
</feature>
<dbReference type="PANTHER" id="PTHR31689:SF0">
    <property type="entry name" value="DIAMINOPIMELATE EPIMERASE"/>
    <property type="match status" value="1"/>
</dbReference>
<protein>
    <recommendedName>
        <fullName evidence="3 9">Diaminopimelate epimerase</fullName>
        <shortName evidence="9">DAP epimerase</shortName>
        <ecNumber evidence="3 9">5.1.1.7</ecNumber>
    </recommendedName>
    <alternativeName>
        <fullName evidence="9">PLP-independent amino acid racemase</fullName>
    </alternativeName>
</protein>
<dbReference type="SUPFAM" id="SSF54506">
    <property type="entry name" value="Diaminopimelate epimerase-like"/>
    <property type="match status" value="1"/>
</dbReference>
<dbReference type="AlphaFoldDB" id="A0A917W2A3"/>
<gene>
    <name evidence="9 11" type="primary">dapF</name>
    <name evidence="11" type="ORF">GCM10007968_16480</name>
</gene>
<dbReference type="InterPro" id="IPR018510">
    <property type="entry name" value="DAP_epimerase_AS"/>
</dbReference>
<evidence type="ECO:0000313" key="12">
    <source>
        <dbReference type="Proteomes" id="UP000654670"/>
    </source>
</evidence>
<dbReference type="HAMAP" id="MF_00197">
    <property type="entry name" value="DAP_epimerase"/>
    <property type="match status" value="1"/>
</dbReference>
<comment type="subcellular location">
    <subcellularLocation>
        <location evidence="9">Cytoplasm</location>
    </subcellularLocation>
</comment>
<evidence type="ECO:0000256" key="7">
    <source>
        <dbReference type="ARBA" id="ARBA00023235"/>
    </source>
</evidence>
<evidence type="ECO:0000256" key="6">
    <source>
        <dbReference type="ARBA" id="ARBA00023154"/>
    </source>
</evidence>
<dbReference type="EMBL" id="BMOK01000006">
    <property type="protein sequence ID" value="GGL53150.1"/>
    <property type="molecule type" value="Genomic_DNA"/>
</dbReference>
<feature type="binding site" evidence="9">
    <location>
        <begin position="230"/>
        <end position="231"/>
    </location>
    <ligand>
        <name>substrate</name>
    </ligand>
</feature>
<dbReference type="Pfam" id="PF01678">
    <property type="entry name" value="DAP_epimerase"/>
    <property type="match status" value="2"/>
</dbReference>
<dbReference type="PROSITE" id="PS01326">
    <property type="entry name" value="DAP_EPIMERASE"/>
    <property type="match status" value="1"/>
</dbReference>
<dbReference type="FunFam" id="3.10.310.10:FF:000004">
    <property type="entry name" value="Diaminopimelate epimerase"/>
    <property type="match status" value="1"/>
</dbReference>
<comment type="catalytic activity">
    <reaction evidence="8 9">
        <text>(2S,6S)-2,6-diaminopimelate = meso-2,6-diaminopimelate</text>
        <dbReference type="Rhea" id="RHEA:15393"/>
        <dbReference type="ChEBI" id="CHEBI:57609"/>
        <dbReference type="ChEBI" id="CHEBI:57791"/>
        <dbReference type="EC" id="5.1.1.7"/>
    </reaction>
</comment>
<feature type="active site" description="Proton acceptor" evidence="9">
    <location>
        <position position="229"/>
    </location>
</feature>
<accession>A0A917W2A3</accession>
<organism evidence="11 12">
    <name type="scientific">Sporolactobacillus putidus</name>
    <dbReference type="NCBI Taxonomy" id="492735"/>
    <lineage>
        <taxon>Bacteria</taxon>
        <taxon>Bacillati</taxon>
        <taxon>Bacillota</taxon>
        <taxon>Bacilli</taxon>
        <taxon>Bacillales</taxon>
        <taxon>Sporolactobacillaceae</taxon>
        <taxon>Sporolactobacillus</taxon>
    </lineage>
</organism>
<comment type="subunit">
    <text evidence="9">Homodimer.</text>
</comment>
<proteinExistence type="inferred from homology"/>
<keyword evidence="6 9" id="KW-0457">Lysine biosynthesis</keyword>
<evidence type="ECO:0000256" key="2">
    <source>
        <dbReference type="ARBA" id="ARBA00010219"/>
    </source>
</evidence>
<feature type="site" description="Could be important to modulate the pK values of the two catalytic cysteine residues" evidence="9">
    <location>
        <position position="220"/>
    </location>
</feature>
<feature type="binding site" evidence="9">
    <location>
        <position position="68"/>
    </location>
    <ligand>
        <name>substrate</name>
    </ligand>
</feature>
<comment type="caution">
    <text evidence="11">The sequence shown here is derived from an EMBL/GenBank/DDBJ whole genome shotgun (WGS) entry which is preliminary data.</text>
</comment>
<sequence length="299" mass="32625">MDRTFTFTKMHGLGNCYIYLDGISRPLDISSPAELSIRVSDPYKGIGSDGLILILPSTRADVRMRIFNKDGSEAKNCGNGLRCVAKYAYEHGLVDRKRFTIETLSGNKQAEVHLRGEKVDQVTVDMGEPILERGKIPVRGGDPGSEVVREPLTVDGTEYRFTAVSMGNPHALFFVEDVDKAPIRRLGALLADTYPLFPAGVNVGFVHPLSDHEADYRVWERGSGITQACGTGACASVVASILELRIAKDRPVTVHLAGGDLTIEWQSVSNHVLMTGEAETICEGTFFAHDPNRECSSTV</sequence>
<feature type="active site" evidence="10">
    <location>
        <position position="77"/>
    </location>
</feature>
<keyword evidence="4 9" id="KW-0963">Cytoplasm</keyword>
<comment type="caution">
    <text evidence="9">Lacks conserved residue(s) required for the propagation of feature annotation.</text>
</comment>
<reference evidence="11" key="2">
    <citation type="submission" date="2020-09" db="EMBL/GenBank/DDBJ databases">
        <authorList>
            <person name="Sun Q."/>
            <person name="Ohkuma M."/>
        </authorList>
    </citation>
    <scope>NUCLEOTIDE SEQUENCE</scope>
    <source>
        <strain evidence="11">JCM 15325</strain>
    </source>
</reference>
<keyword evidence="7 9" id="KW-0413">Isomerase</keyword>
<evidence type="ECO:0000256" key="4">
    <source>
        <dbReference type="ARBA" id="ARBA00022490"/>
    </source>
</evidence>
<reference evidence="11" key="1">
    <citation type="journal article" date="2014" name="Int. J. Syst. Evol. Microbiol.">
        <title>Complete genome sequence of Corynebacterium casei LMG S-19264T (=DSM 44701T), isolated from a smear-ripened cheese.</title>
        <authorList>
            <consortium name="US DOE Joint Genome Institute (JGI-PGF)"/>
            <person name="Walter F."/>
            <person name="Albersmeier A."/>
            <person name="Kalinowski J."/>
            <person name="Ruckert C."/>
        </authorList>
    </citation>
    <scope>NUCLEOTIDE SEQUENCE</scope>
    <source>
        <strain evidence="11">JCM 15325</strain>
    </source>
</reference>
<dbReference type="GO" id="GO:0009089">
    <property type="term" value="P:lysine biosynthetic process via diaminopimelate"/>
    <property type="evidence" value="ECO:0007669"/>
    <property type="project" value="UniProtKB-UniRule"/>
</dbReference>
<keyword evidence="5 9" id="KW-0028">Amino-acid biosynthesis</keyword>
<evidence type="ECO:0000256" key="10">
    <source>
        <dbReference type="PROSITE-ProRule" id="PRU10125"/>
    </source>
</evidence>
<feature type="binding site" evidence="9">
    <location>
        <begin position="220"/>
        <end position="221"/>
    </location>
    <ligand>
        <name>substrate</name>
    </ligand>
</feature>
<name>A0A917W2A3_9BACL</name>
<feature type="site" description="Could be important to modulate the pK values of the two catalytic cysteine residues" evidence="9">
    <location>
        <position position="170"/>
    </location>
</feature>
<dbReference type="GO" id="GO:0008837">
    <property type="term" value="F:diaminopimelate epimerase activity"/>
    <property type="evidence" value="ECO:0007669"/>
    <property type="project" value="UniProtKB-UniRule"/>
</dbReference>
<comment type="pathway">
    <text evidence="1 9">Amino-acid biosynthesis; L-lysine biosynthesis via DAP pathway; DL-2,6-diaminopimelate from LL-2,6-diaminopimelate: step 1/1.</text>
</comment>
<dbReference type="InterPro" id="IPR001653">
    <property type="entry name" value="DAP_epimerase_DapF"/>
</dbReference>
<keyword evidence="12" id="KW-1185">Reference proteome</keyword>
<dbReference type="GO" id="GO:0005829">
    <property type="term" value="C:cytosol"/>
    <property type="evidence" value="ECO:0007669"/>
    <property type="project" value="TreeGrafter"/>
</dbReference>
<evidence type="ECO:0000256" key="3">
    <source>
        <dbReference type="ARBA" id="ARBA00013080"/>
    </source>
</evidence>
<dbReference type="Proteomes" id="UP000654670">
    <property type="component" value="Unassembled WGS sequence"/>
</dbReference>
<dbReference type="Gene3D" id="3.10.310.10">
    <property type="entry name" value="Diaminopimelate Epimerase, Chain A, domain 1"/>
    <property type="match status" value="2"/>
</dbReference>
<comment type="function">
    <text evidence="9">Catalyzes the stereoinversion of LL-2,6-diaminopimelate (L,L-DAP) to meso-diaminopimelate (meso-DAP), a precursor of L-lysine and an essential component of the bacterial peptidoglycan.</text>
</comment>
<evidence type="ECO:0000313" key="11">
    <source>
        <dbReference type="EMBL" id="GGL53150.1"/>
    </source>
</evidence>
<dbReference type="PANTHER" id="PTHR31689">
    <property type="entry name" value="DIAMINOPIMELATE EPIMERASE, CHLOROPLASTIC"/>
    <property type="match status" value="1"/>
</dbReference>
<evidence type="ECO:0000256" key="1">
    <source>
        <dbReference type="ARBA" id="ARBA00005196"/>
    </source>
</evidence>
<feature type="binding site" evidence="9">
    <location>
        <position position="168"/>
    </location>
    <ligand>
        <name>substrate</name>
    </ligand>
</feature>
<evidence type="ECO:0000256" key="9">
    <source>
        <dbReference type="HAMAP-Rule" id="MF_00197"/>
    </source>
</evidence>
<dbReference type="EC" id="5.1.1.7" evidence="3 9"/>
<evidence type="ECO:0000256" key="8">
    <source>
        <dbReference type="ARBA" id="ARBA00051712"/>
    </source>
</evidence>
<feature type="binding site" evidence="9">
    <location>
        <position position="202"/>
    </location>
    <ligand>
        <name>substrate</name>
    </ligand>
</feature>
<dbReference type="NCBIfam" id="TIGR00652">
    <property type="entry name" value="DapF"/>
    <property type="match status" value="1"/>
</dbReference>
<feature type="binding site" evidence="9">
    <location>
        <begin position="78"/>
        <end position="79"/>
    </location>
    <ligand>
        <name>substrate</name>
    </ligand>
</feature>
<evidence type="ECO:0000256" key="5">
    <source>
        <dbReference type="ARBA" id="ARBA00022605"/>
    </source>
</evidence>